<sequence>MKILYVIDHLGGGGAENQFVETVSRVNRETHEIICFLTEGVGIRHDDLSGRGVKIIKCVKPRQGRDTLRAVRQLRQLVRSFRPDMLHSYLMYSAFVSNLALLGMGRWPVFLATEFSSPERILDEVRFRFLKKAMLKWSYGHLDRLVTTSTGVKEEMVSLGYLAAERISVIHEGVDLERCSPAPKEALRRELGLPEEKKVVSVVSSLVERKGHRYLLEALSGVLGVYDDVVLYVLGDGPER</sequence>
<dbReference type="EMBL" id="LAZR01055866">
    <property type="protein sequence ID" value="KKK75437.1"/>
    <property type="molecule type" value="Genomic_DNA"/>
</dbReference>
<dbReference type="SUPFAM" id="SSF53756">
    <property type="entry name" value="UDP-Glycosyltransferase/glycogen phosphorylase"/>
    <property type="match status" value="1"/>
</dbReference>
<proteinExistence type="predicted"/>
<feature type="domain" description="Glycosyltransferase subfamily 4-like N-terminal" evidence="1">
    <location>
        <begin position="13"/>
        <end position="178"/>
    </location>
</feature>
<dbReference type="PANTHER" id="PTHR45947">
    <property type="entry name" value="SULFOQUINOVOSYL TRANSFERASE SQD2"/>
    <property type="match status" value="1"/>
</dbReference>
<dbReference type="AlphaFoldDB" id="A0A0F8Y243"/>
<name>A0A0F8Y243_9ZZZZ</name>
<dbReference type="InterPro" id="IPR050194">
    <property type="entry name" value="Glycosyltransferase_grp1"/>
</dbReference>
<accession>A0A0F8Y243</accession>
<evidence type="ECO:0000259" key="1">
    <source>
        <dbReference type="Pfam" id="PF13439"/>
    </source>
</evidence>
<reference evidence="2" key="1">
    <citation type="journal article" date="2015" name="Nature">
        <title>Complex archaea that bridge the gap between prokaryotes and eukaryotes.</title>
        <authorList>
            <person name="Spang A."/>
            <person name="Saw J.H."/>
            <person name="Jorgensen S.L."/>
            <person name="Zaremba-Niedzwiedzka K."/>
            <person name="Martijn J."/>
            <person name="Lind A.E."/>
            <person name="van Eijk R."/>
            <person name="Schleper C."/>
            <person name="Guy L."/>
            <person name="Ettema T.J."/>
        </authorList>
    </citation>
    <scope>NUCLEOTIDE SEQUENCE</scope>
</reference>
<feature type="non-terminal residue" evidence="2">
    <location>
        <position position="240"/>
    </location>
</feature>
<dbReference type="GO" id="GO:0016758">
    <property type="term" value="F:hexosyltransferase activity"/>
    <property type="evidence" value="ECO:0007669"/>
    <property type="project" value="TreeGrafter"/>
</dbReference>
<dbReference type="Pfam" id="PF13439">
    <property type="entry name" value="Glyco_transf_4"/>
    <property type="match status" value="1"/>
</dbReference>
<comment type="caution">
    <text evidence="2">The sequence shown here is derived from an EMBL/GenBank/DDBJ whole genome shotgun (WGS) entry which is preliminary data.</text>
</comment>
<evidence type="ECO:0000313" key="2">
    <source>
        <dbReference type="EMBL" id="KKK75437.1"/>
    </source>
</evidence>
<organism evidence="2">
    <name type="scientific">marine sediment metagenome</name>
    <dbReference type="NCBI Taxonomy" id="412755"/>
    <lineage>
        <taxon>unclassified sequences</taxon>
        <taxon>metagenomes</taxon>
        <taxon>ecological metagenomes</taxon>
    </lineage>
</organism>
<gene>
    <name evidence="2" type="ORF">LCGC14_2873710</name>
</gene>
<dbReference type="Gene3D" id="3.40.50.2000">
    <property type="entry name" value="Glycogen Phosphorylase B"/>
    <property type="match status" value="2"/>
</dbReference>
<protein>
    <recommendedName>
        <fullName evidence="1">Glycosyltransferase subfamily 4-like N-terminal domain-containing protein</fullName>
    </recommendedName>
</protein>
<dbReference type="InterPro" id="IPR028098">
    <property type="entry name" value="Glyco_trans_4-like_N"/>
</dbReference>
<dbReference type="PANTHER" id="PTHR45947:SF3">
    <property type="entry name" value="SULFOQUINOVOSYL TRANSFERASE SQD2"/>
    <property type="match status" value="1"/>
</dbReference>